<keyword evidence="7 9" id="KW-0472">Membrane</keyword>
<evidence type="ECO:0000313" key="11">
    <source>
        <dbReference type="EMBL" id="KAK4327693.1"/>
    </source>
</evidence>
<organism evidence="11 12">
    <name type="scientific">Petrolisthes manimaculis</name>
    <dbReference type="NCBI Taxonomy" id="1843537"/>
    <lineage>
        <taxon>Eukaryota</taxon>
        <taxon>Metazoa</taxon>
        <taxon>Ecdysozoa</taxon>
        <taxon>Arthropoda</taxon>
        <taxon>Crustacea</taxon>
        <taxon>Multicrustacea</taxon>
        <taxon>Malacostraca</taxon>
        <taxon>Eumalacostraca</taxon>
        <taxon>Eucarida</taxon>
        <taxon>Decapoda</taxon>
        <taxon>Pleocyemata</taxon>
        <taxon>Anomura</taxon>
        <taxon>Galatheoidea</taxon>
        <taxon>Porcellanidae</taxon>
        <taxon>Petrolisthes</taxon>
    </lineage>
</organism>
<evidence type="ECO:0000256" key="5">
    <source>
        <dbReference type="ARBA" id="ARBA00022989"/>
    </source>
</evidence>
<dbReference type="EMBL" id="JAWZYT010000130">
    <property type="protein sequence ID" value="KAK4327693.1"/>
    <property type="molecule type" value="Genomic_DNA"/>
</dbReference>
<dbReference type="PANTHER" id="PTHR12137">
    <property type="entry name" value="CARBOHYDRATE SULFOTRANSFERASE"/>
    <property type="match status" value="1"/>
</dbReference>
<evidence type="ECO:0000256" key="10">
    <source>
        <dbReference type="SAM" id="MobiDB-lite"/>
    </source>
</evidence>
<keyword evidence="8 9" id="KW-0325">Glycoprotein</keyword>
<feature type="compositionally biased region" description="Basic and acidic residues" evidence="10">
    <location>
        <begin position="1"/>
        <end position="11"/>
    </location>
</feature>
<dbReference type="PANTHER" id="PTHR12137:SF54">
    <property type="entry name" value="CARBOHYDRATE SULFOTRANSFERASE"/>
    <property type="match status" value="1"/>
</dbReference>
<keyword evidence="9" id="KW-0735">Signal-anchor</keyword>
<evidence type="ECO:0000256" key="7">
    <source>
        <dbReference type="ARBA" id="ARBA00023136"/>
    </source>
</evidence>
<evidence type="ECO:0000256" key="8">
    <source>
        <dbReference type="ARBA" id="ARBA00023180"/>
    </source>
</evidence>
<keyword evidence="12" id="KW-1185">Reference proteome</keyword>
<feature type="compositionally biased region" description="Polar residues" evidence="10">
    <location>
        <begin position="12"/>
        <end position="21"/>
    </location>
</feature>
<accession>A0AAE1UJX7</accession>
<proteinExistence type="inferred from homology"/>
<sequence>MATKTQHKDQHNNMSKTNKQTPGVADIWNLRLSRVSQQEGDREYYIMFPRMSKVLRLVLFTCVSMLYVVLLLQYQQKGHNNNNNNNNQQVTQKVDPSKSLFLQQKSVMSSRVAHVKEKCTSDPLPKLKLQTQVHTAAQVSSQLARLYHNIYLKKLYEHVLFFPQGNFSWCLVPKVASSSMSEALINMEGLKQPEDKRILQSILRKTRSKGPERENQTMGAPVKFLFVRHPFQRIVSAYRDKLEDSNKHEDGQYFYKTFGRNIVQKFGWRGRPLKNDVAKGRKNDVGKGEIIALEALATAEEEKREPKFTEFVDYLINTSLDDFDEHWKPITLHCQVCSISYDYILKYENFKEEVDFLVESLQKERRFPMDFKIGWQNRQGTNDGMAAKYLSLIEEDKLQQLYKKYYHDFVYFDYKMDEYN</sequence>
<keyword evidence="4 9" id="KW-0812">Transmembrane</keyword>
<comment type="similarity">
    <text evidence="2 9">Belongs to the sulfotransferase 2 family.</text>
</comment>
<evidence type="ECO:0000256" key="2">
    <source>
        <dbReference type="ARBA" id="ARBA00006339"/>
    </source>
</evidence>
<evidence type="ECO:0000256" key="6">
    <source>
        <dbReference type="ARBA" id="ARBA00023034"/>
    </source>
</evidence>
<name>A0AAE1UJX7_9EUCA</name>
<keyword evidence="9" id="KW-0119">Carbohydrate metabolism</keyword>
<dbReference type="InterPro" id="IPR005331">
    <property type="entry name" value="Sulfotransferase"/>
</dbReference>
<keyword evidence="5 9" id="KW-1133">Transmembrane helix</keyword>
<dbReference type="Pfam" id="PF03567">
    <property type="entry name" value="Sulfotransfer_2"/>
    <property type="match status" value="1"/>
</dbReference>
<dbReference type="Proteomes" id="UP001292094">
    <property type="component" value="Unassembled WGS sequence"/>
</dbReference>
<dbReference type="GO" id="GO:0016051">
    <property type="term" value="P:carbohydrate biosynthetic process"/>
    <property type="evidence" value="ECO:0007669"/>
    <property type="project" value="InterPro"/>
</dbReference>
<dbReference type="GO" id="GO:0008146">
    <property type="term" value="F:sulfotransferase activity"/>
    <property type="evidence" value="ECO:0007669"/>
    <property type="project" value="InterPro"/>
</dbReference>
<dbReference type="InterPro" id="IPR018011">
    <property type="entry name" value="Carb_sulfotrans_8-10"/>
</dbReference>
<dbReference type="GO" id="GO:0000139">
    <property type="term" value="C:Golgi membrane"/>
    <property type="evidence" value="ECO:0007669"/>
    <property type="project" value="UniProtKB-SubCell"/>
</dbReference>
<feature type="transmembrane region" description="Helical" evidence="9">
    <location>
        <begin position="54"/>
        <end position="74"/>
    </location>
</feature>
<dbReference type="AlphaFoldDB" id="A0AAE1UJX7"/>
<keyword evidence="3 9" id="KW-0808">Transferase</keyword>
<keyword evidence="6 9" id="KW-0333">Golgi apparatus</keyword>
<evidence type="ECO:0000256" key="3">
    <source>
        <dbReference type="ARBA" id="ARBA00022679"/>
    </source>
</evidence>
<comment type="caution">
    <text evidence="11">The sequence shown here is derived from an EMBL/GenBank/DDBJ whole genome shotgun (WGS) entry which is preliminary data.</text>
</comment>
<gene>
    <name evidence="11" type="ORF">Pmani_001844</name>
</gene>
<evidence type="ECO:0000256" key="1">
    <source>
        <dbReference type="ARBA" id="ARBA00004323"/>
    </source>
</evidence>
<comment type="subcellular location">
    <subcellularLocation>
        <location evidence="1 9">Golgi apparatus membrane</location>
        <topology evidence="1 9">Single-pass type II membrane protein</topology>
    </subcellularLocation>
</comment>
<protein>
    <recommendedName>
        <fullName evidence="9">Carbohydrate sulfotransferase</fullName>
        <ecNumber evidence="9">2.8.2.-</ecNumber>
    </recommendedName>
</protein>
<feature type="region of interest" description="Disordered" evidence="10">
    <location>
        <begin position="1"/>
        <end position="21"/>
    </location>
</feature>
<dbReference type="EC" id="2.8.2.-" evidence="9"/>
<evidence type="ECO:0000256" key="9">
    <source>
        <dbReference type="RuleBase" id="RU364020"/>
    </source>
</evidence>
<reference evidence="11" key="1">
    <citation type="submission" date="2023-11" db="EMBL/GenBank/DDBJ databases">
        <title>Genome assemblies of two species of porcelain crab, Petrolisthes cinctipes and Petrolisthes manimaculis (Anomura: Porcellanidae).</title>
        <authorList>
            <person name="Angst P."/>
        </authorList>
    </citation>
    <scope>NUCLEOTIDE SEQUENCE</scope>
    <source>
        <strain evidence="11">PB745_02</strain>
        <tissue evidence="11">Gill</tissue>
    </source>
</reference>
<evidence type="ECO:0000313" key="12">
    <source>
        <dbReference type="Proteomes" id="UP001292094"/>
    </source>
</evidence>
<evidence type="ECO:0000256" key="4">
    <source>
        <dbReference type="ARBA" id="ARBA00022692"/>
    </source>
</evidence>